<reference evidence="3 4" key="1">
    <citation type="submission" date="2019-01" db="EMBL/GenBank/DDBJ databases">
        <title>A draft genome assembly of the solar-powered sea slug Elysia chlorotica.</title>
        <authorList>
            <person name="Cai H."/>
            <person name="Li Q."/>
            <person name="Fang X."/>
            <person name="Li J."/>
            <person name="Curtis N.E."/>
            <person name="Altenburger A."/>
            <person name="Shibata T."/>
            <person name="Feng M."/>
            <person name="Maeda T."/>
            <person name="Schwartz J.A."/>
            <person name="Shigenobu S."/>
            <person name="Lundholm N."/>
            <person name="Nishiyama T."/>
            <person name="Yang H."/>
            <person name="Hasebe M."/>
            <person name="Li S."/>
            <person name="Pierce S.K."/>
            <person name="Wang J."/>
        </authorList>
    </citation>
    <scope>NUCLEOTIDE SEQUENCE [LARGE SCALE GENOMIC DNA]</scope>
    <source>
        <strain evidence="3">EC2010</strain>
        <tissue evidence="3">Whole organism of an adult</tissue>
    </source>
</reference>
<name>A0A3S1B8V7_ELYCH</name>
<sequence length="138" mass="14838">MSWNSYVETLEKGVCKYAAIVGRTDDSSPLAVWAESADKSSLNPGAAELISAATSVVKNDNSVMGNGIVLGGVKFACIRFEMDTLICQGKADCKDYSLIFSSTGKVCLIGFNPDAEVKTPKVREAVDNMRDWLKNAGY</sequence>
<protein>
    <recommendedName>
        <fullName evidence="2">Profilin</fullName>
    </recommendedName>
</protein>
<evidence type="ECO:0000256" key="2">
    <source>
        <dbReference type="RuleBase" id="RU003909"/>
    </source>
</evidence>
<dbReference type="STRING" id="188477.A0A3S1B8V7"/>
<dbReference type="InterPro" id="IPR027310">
    <property type="entry name" value="Profilin_CS"/>
</dbReference>
<evidence type="ECO:0000313" key="3">
    <source>
        <dbReference type="EMBL" id="RUS77886.1"/>
    </source>
</evidence>
<dbReference type="EMBL" id="RQTK01000545">
    <property type="protein sequence ID" value="RUS77886.1"/>
    <property type="molecule type" value="Genomic_DNA"/>
</dbReference>
<organism evidence="3 4">
    <name type="scientific">Elysia chlorotica</name>
    <name type="common">Eastern emerald elysia</name>
    <name type="synonym">Sea slug</name>
    <dbReference type="NCBI Taxonomy" id="188477"/>
    <lineage>
        <taxon>Eukaryota</taxon>
        <taxon>Metazoa</taxon>
        <taxon>Spiralia</taxon>
        <taxon>Lophotrochozoa</taxon>
        <taxon>Mollusca</taxon>
        <taxon>Gastropoda</taxon>
        <taxon>Heterobranchia</taxon>
        <taxon>Euthyneura</taxon>
        <taxon>Panpulmonata</taxon>
        <taxon>Sacoglossa</taxon>
        <taxon>Placobranchoidea</taxon>
        <taxon>Plakobranchidae</taxon>
        <taxon>Elysia</taxon>
    </lineage>
</organism>
<comment type="similarity">
    <text evidence="1 2">Belongs to the profilin family.</text>
</comment>
<dbReference type="Gene3D" id="3.30.450.30">
    <property type="entry name" value="Dynein light chain 2a, cytoplasmic"/>
    <property type="match status" value="1"/>
</dbReference>
<accession>A0A3S1B8V7</accession>
<dbReference type="OrthoDB" id="421374at2759"/>
<dbReference type="PROSITE" id="PS00414">
    <property type="entry name" value="PROFILIN"/>
    <property type="match status" value="1"/>
</dbReference>
<evidence type="ECO:0000313" key="4">
    <source>
        <dbReference type="Proteomes" id="UP000271974"/>
    </source>
</evidence>
<dbReference type="Pfam" id="PF00235">
    <property type="entry name" value="Profilin"/>
    <property type="match status" value="1"/>
</dbReference>
<dbReference type="InterPro" id="IPR048278">
    <property type="entry name" value="PFN"/>
</dbReference>
<proteinExistence type="inferred from homology"/>
<comment type="caution">
    <text evidence="3">The sequence shown here is derived from an EMBL/GenBank/DDBJ whole genome shotgun (WGS) entry which is preliminary data.</text>
</comment>
<keyword evidence="4" id="KW-1185">Reference proteome</keyword>
<dbReference type="InterPro" id="IPR036140">
    <property type="entry name" value="PFN_sf"/>
</dbReference>
<dbReference type="SUPFAM" id="SSF55770">
    <property type="entry name" value="Profilin (actin-binding protein)"/>
    <property type="match status" value="1"/>
</dbReference>
<keyword evidence="2" id="KW-0009">Actin-binding</keyword>
<dbReference type="GO" id="GO:0003779">
    <property type="term" value="F:actin binding"/>
    <property type="evidence" value="ECO:0007669"/>
    <property type="project" value="UniProtKB-KW"/>
</dbReference>
<dbReference type="SMART" id="SM00392">
    <property type="entry name" value="PROF"/>
    <property type="match status" value="1"/>
</dbReference>
<evidence type="ECO:0000256" key="1">
    <source>
        <dbReference type="ARBA" id="ARBA00010058"/>
    </source>
</evidence>
<dbReference type="AlphaFoldDB" id="A0A3S1B8V7"/>
<dbReference type="Proteomes" id="UP000271974">
    <property type="component" value="Unassembled WGS sequence"/>
</dbReference>
<gene>
    <name evidence="3" type="ORF">EGW08_014360</name>
</gene>
<dbReference type="InterPro" id="IPR005455">
    <property type="entry name" value="PFN_euk"/>
</dbReference>